<dbReference type="Gene3D" id="3.30.70.270">
    <property type="match status" value="1"/>
</dbReference>
<dbReference type="PANTHER" id="PTHR36528:SF1">
    <property type="entry name" value="CRISPR SYSTEM SINGLE-STRAND-SPECIFIC DEOXYRIBONUCLEASE CAS10_CSM1 (SUBTYPE III-A)"/>
    <property type="match status" value="1"/>
</dbReference>
<accession>A0A4U8YND9</accession>
<keyword evidence="6" id="KW-0255">Endonuclease</keyword>
<proteinExistence type="inferred from homology"/>
<dbReference type="NCBIfam" id="TIGR02578">
    <property type="entry name" value="cas_TM1811_Csm1"/>
    <property type="match status" value="1"/>
</dbReference>
<dbReference type="InterPro" id="IPR043128">
    <property type="entry name" value="Rev_trsase/Diguanyl_cyclase"/>
</dbReference>
<keyword evidence="8" id="KW-0269">Exonuclease</keyword>
<sequence>MGGMDNTTAKVTTAALFHDIGKVADWELLGQSLAWVREQKESFATTHGGRTLHTDALFSRTFLERQAKSFPTSLLEGDENLLSLVERGQNPVTALEWIVSEAASIAQASSPRKTADGDEATDIKARRSVRLAPILETLSPTAADDDSPHEPKAYRHHYKLAALCPEDMDPVTEKGDDGYEILLNELEDAFSRLPHRDHHGLWLQHVDSLLMRTLCFVPADQSGHGVADVPLYDQLRISAAMACALSRYHQDTGTLNPDAVKDRKTEKFLLVNGDFTGIQPFIFKDGGESRKFRSKLLRGRSFQVSLFIESVVCRLCEAMGISPLCAIMKAGGKFTLLAPNTQAARDAVAQVKGESAGWFLSMTHGESGMAISTVTARPVDFQAPNMVALWQRMHRTMALEKFQRLDMGAVCGRRARPVGRDNKPCPLCHVRPVESAYRESRCCAVCHDQIWLGENLVKHRGIRLTTGKGDLKEPVLGRYQLTMENDLAGYSAQGEDVALWQFGVPGKTDPQVAIRCVNGYVPVFTKADEEAAAAASEEGQEAVKAGDPKHFQAISDASRSSIDGGACVSALGVLKADVDYLGMLFACGLSDERYTLTRLTTLSRQLDMFFSVRLPWILEHHETFCEVYTVFAGGDDLFLIGPWRQILQLAPMLRDEFSRYVAGNPEVHFSCGITLEKAHTPVDDFAERAEHVLGLAKDLDDEKNRISVFGCTVSWPEMKALDAWKQEVVTWLEKKWLTTGMLYRVDTLVTMAEEEARLGEKKTVSMDEMACLKWRSQLAYMVARNVDKEAVGAVHGSLADALQTHGGNLRIPLWTLLYERRRRAS</sequence>
<dbReference type="Proteomes" id="UP000507962">
    <property type="component" value="Unassembled WGS sequence"/>
</dbReference>
<protein>
    <recommendedName>
        <fullName evidence="2">CRISPR system single-strand-specific deoxyribonuclease Cas10/Csm1 (subtype III-A)</fullName>
    </recommendedName>
    <alternativeName>
        <fullName evidence="11">Cyclic oligoadenylate synthase</fullName>
    </alternativeName>
</protein>
<evidence type="ECO:0000256" key="4">
    <source>
        <dbReference type="ARBA" id="ARBA00022722"/>
    </source>
</evidence>
<dbReference type="GO" id="GO:0005524">
    <property type="term" value="F:ATP binding"/>
    <property type="evidence" value="ECO:0007669"/>
    <property type="project" value="UniProtKB-KW"/>
</dbReference>
<dbReference type="Pfam" id="PF22335">
    <property type="entry name" value="Cas10-Cmr2_palm2"/>
    <property type="match status" value="1"/>
</dbReference>
<evidence type="ECO:0000256" key="1">
    <source>
        <dbReference type="ARBA" id="ARBA00005700"/>
    </source>
</evidence>
<evidence type="ECO:0000313" key="13">
    <source>
        <dbReference type="EMBL" id="VFQ43172.1"/>
    </source>
</evidence>
<keyword evidence="3" id="KW-0808">Transferase</keyword>
<comment type="similarity">
    <text evidence="1">Belongs to the CRISPR-associated Cas10/Csm1 family.</text>
</comment>
<dbReference type="GO" id="GO:0004527">
    <property type="term" value="F:exonuclease activity"/>
    <property type="evidence" value="ECO:0007669"/>
    <property type="project" value="UniProtKB-KW"/>
</dbReference>
<dbReference type="InterPro" id="IPR013408">
    <property type="entry name" value="Cas10/Csm1"/>
</dbReference>
<reference evidence="13 14" key="1">
    <citation type="submission" date="2019-03" db="EMBL/GenBank/DDBJ databases">
        <authorList>
            <person name="Nijsse B."/>
        </authorList>
    </citation>
    <scope>NUCLEOTIDE SEQUENCE [LARGE SCALE GENOMIC DNA]</scope>
    <source>
        <strain evidence="13">Desulfoluna butyratoxydans MSL71</strain>
    </source>
</reference>
<dbReference type="InterPro" id="IPR054767">
    <property type="entry name" value="Cas10-Cmr2_palm2"/>
</dbReference>
<dbReference type="GO" id="GO:0016740">
    <property type="term" value="F:transferase activity"/>
    <property type="evidence" value="ECO:0007669"/>
    <property type="project" value="UniProtKB-KW"/>
</dbReference>
<dbReference type="PROSITE" id="PS50887">
    <property type="entry name" value="GGDEF"/>
    <property type="match status" value="1"/>
</dbReference>
<evidence type="ECO:0000256" key="6">
    <source>
        <dbReference type="ARBA" id="ARBA00022759"/>
    </source>
</evidence>
<evidence type="ECO:0000256" key="2">
    <source>
        <dbReference type="ARBA" id="ARBA00014333"/>
    </source>
</evidence>
<dbReference type="InterPro" id="IPR041062">
    <property type="entry name" value="Csm1_B"/>
</dbReference>
<keyword evidence="4" id="KW-0540">Nuclease</keyword>
<dbReference type="AlphaFoldDB" id="A0A4U8YND9"/>
<keyword evidence="9" id="KW-0067">ATP-binding</keyword>
<dbReference type="PANTHER" id="PTHR36528">
    <property type="entry name" value="CRISPR SYSTEM SINGLE-STRAND-SPECIFIC DEOXYRIBONUCLEASE CAS10/CSM1 (SUBTYPE III-A)"/>
    <property type="match status" value="1"/>
</dbReference>
<dbReference type="EMBL" id="CAADHO010000001">
    <property type="protein sequence ID" value="VFQ43172.1"/>
    <property type="molecule type" value="Genomic_DNA"/>
</dbReference>
<dbReference type="GO" id="GO:0051607">
    <property type="term" value="P:defense response to virus"/>
    <property type="evidence" value="ECO:0007669"/>
    <property type="project" value="UniProtKB-KW"/>
</dbReference>
<evidence type="ECO:0000256" key="10">
    <source>
        <dbReference type="ARBA" id="ARBA00023118"/>
    </source>
</evidence>
<keyword evidence="7" id="KW-0378">Hydrolase</keyword>
<dbReference type="GO" id="GO:0004519">
    <property type="term" value="F:endonuclease activity"/>
    <property type="evidence" value="ECO:0007669"/>
    <property type="project" value="UniProtKB-KW"/>
</dbReference>
<feature type="domain" description="GGDEF" evidence="12">
    <location>
        <begin position="569"/>
        <end position="711"/>
    </location>
</feature>
<evidence type="ECO:0000256" key="3">
    <source>
        <dbReference type="ARBA" id="ARBA00022679"/>
    </source>
</evidence>
<name>A0A4U8YND9_9BACT</name>
<dbReference type="RefSeq" id="WP_180137353.1">
    <property type="nucleotide sequence ID" value="NZ_CAADHO010000001.1"/>
</dbReference>
<evidence type="ECO:0000256" key="8">
    <source>
        <dbReference type="ARBA" id="ARBA00022839"/>
    </source>
</evidence>
<evidence type="ECO:0000256" key="11">
    <source>
        <dbReference type="ARBA" id="ARBA00032922"/>
    </source>
</evidence>
<organism evidence="13 14">
    <name type="scientific">Desulfoluna butyratoxydans</name>
    <dbReference type="NCBI Taxonomy" id="231438"/>
    <lineage>
        <taxon>Bacteria</taxon>
        <taxon>Pseudomonadati</taxon>
        <taxon>Thermodesulfobacteriota</taxon>
        <taxon>Desulfobacteria</taxon>
        <taxon>Desulfobacterales</taxon>
        <taxon>Desulfolunaceae</taxon>
        <taxon>Desulfoluna</taxon>
    </lineage>
</organism>
<evidence type="ECO:0000256" key="7">
    <source>
        <dbReference type="ARBA" id="ARBA00022801"/>
    </source>
</evidence>
<dbReference type="InterPro" id="IPR052117">
    <property type="entry name" value="Cas10/Csm1_subtype-III-A"/>
</dbReference>
<gene>
    <name evidence="13" type="ORF">MSL71_8000</name>
</gene>
<dbReference type="Pfam" id="PF18211">
    <property type="entry name" value="Csm1_B"/>
    <property type="match status" value="1"/>
</dbReference>
<evidence type="ECO:0000256" key="5">
    <source>
        <dbReference type="ARBA" id="ARBA00022741"/>
    </source>
</evidence>
<keyword evidence="10" id="KW-0051">Antiviral defense</keyword>
<evidence type="ECO:0000313" key="14">
    <source>
        <dbReference type="Proteomes" id="UP000507962"/>
    </source>
</evidence>
<keyword evidence="14" id="KW-1185">Reference proteome</keyword>
<dbReference type="InterPro" id="IPR000160">
    <property type="entry name" value="GGDEF_dom"/>
</dbReference>
<keyword evidence="5" id="KW-0547">Nucleotide-binding</keyword>
<evidence type="ECO:0000256" key="9">
    <source>
        <dbReference type="ARBA" id="ARBA00022840"/>
    </source>
</evidence>
<evidence type="ECO:0000259" key="12">
    <source>
        <dbReference type="PROSITE" id="PS50887"/>
    </source>
</evidence>